<dbReference type="InterPro" id="IPR051814">
    <property type="entry name" value="NAD(P)H-dep_FMN_reductase"/>
</dbReference>
<dbReference type="EMBL" id="SJDT01000001">
    <property type="protein sequence ID" value="TBW23687.1"/>
    <property type="molecule type" value="Genomic_DNA"/>
</dbReference>
<sequence>MKIVAVWTGLSEESATTRLAERMIKSATERFTAAGKDVQVTRINVREIAASLTKMTLAPAPYPDVEAAFAAVKEADAVITVTPIYKAAPVALHTLFWQLIDDAALAGTPVAIGATGGTARHSLAVDTTLRPILSYLKASVTPTSIFAATADWGSTDSNRRLAARIESVIDELLPNMARVSRQERQAERIADEYDPDGVVPFAQLLAQ</sequence>
<dbReference type="Gene3D" id="3.40.50.360">
    <property type="match status" value="1"/>
</dbReference>
<accession>A0A4Q9V3X4</accession>
<keyword evidence="2" id="KW-0288">FMN</keyword>
<dbReference type="SUPFAM" id="SSF52218">
    <property type="entry name" value="Flavoproteins"/>
    <property type="match status" value="1"/>
</dbReference>
<name>A0A4Q9V3X4_9ACTO</name>
<reference evidence="5 6" key="1">
    <citation type="submission" date="2019-02" db="EMBL/GenBank/DDBJ databases">
        <title>Arcanobacterium bovis sp. nov., isolated from the milk of a cow with mastitis.</title>
        <authorList>
            <person name="Sammra O."/>
            <person name="Foster G."/>
            <person name="Hassan A."/>
            <person name="Alssahen M."/>
            <person name="Laemmler C."/>
            <person name="Borowiak M."/>
            <person name="Malorny B."/>
            <person name="Abdulmawjood A."/>
        </authorList>
    </citation>
    <scope>NUCLEOTIDE SEQUENCE [LARGE SCALE GENOMIC DNA]</scope>
    <source>
        <strain evidence="5 6">C605018/01/1</strain>
    </source>
</reference>
<keyword evidence="3" id="KW-0560">Oxidoreductase</keyword>
<evidence type="ECO:0000313" key="6">
    <source>
        <dbReference type="Proteomes" id="UP000293036"/>
    </source>
</evidence>
<organism evidence="5 6">
    <name type="scientific">Arcanobacterium bovis</name>
    <dbReference type="NCBI Taxonomy" id="2529275"/>
    <lineage>
        <taxon>Bacteria</taxon>
        <taxon>Bacillati</taxon>
        <taxon>Actinomycetota</taxon>
        <taxon>Actinomycetes</taxon>
        <taxon>Actinomycetales</taxon>
        <taxon>Actinomycetaceae</taxon>
        <taxon>Arcanobacterium</taxon>
    </lineage>
</organism>
<dbReference type="GO" id="GO:0016491">
    <property type="term" value="F:oxidoreductase activity"/>
    <property type="evidence" value="ECO:0007669"/>
    <property type="project" value="UniProtKB-KW"/>
</dbReference>
<dbReference type="InterPro" id="IPR023932">
    <property type="entry name" value="CE1759_FMN_reduct"/>
</dbReference>
<dbReference type="Proteomes" id="UP000293036">
    <property type="component" value="Unassembled WGS sequence"/>
</dbReference>
<dbReference type="AlphaFoldDB" id="A0A4Q9V3X4"/>
<dbReference type="Pfam" id="PF03358">
    <property type="entry name" value="FMN_red"/>
    <property type="match status" value="1"/>
</dbReference>
<evidence type="ECO:0000256" key="2">
    <source>
        <dbReference type="ARBA" id="ARBA00022643"/>
    </source>
</evidence>
<protein>
    <submittedName>
        <fullName evidence="5">Flavoprotein</fullName>
    </submittedName>
</protein>
<keyword evidence="1" id="KW-0285">Flavoprotein</keyword>
<evidence type="ECO:0000256" key="1">
    <source>
        <dbReference type="ARBA" id="ARBA00022630"/>
    </source>
</evidence>
<keyword evidence="6" id="KW-1185">Reference proteome</keyword>
<dbReference type="PANTHER" id="PTHR43408:SF2">
    <property type="entry name" value="FMN REDUCTASE (NADPH)"/>
    <property type="match status" value="1"/>
</dbReference>
<dbReference type="InterPro" id="IPR005025">
    <property type="entry name" value="FMN_Rdtase-like_dom"/>
</dbReference>
<dbReference type="NCBIfam" id="TIGR04037">
    <property type="entry name" value="LLM_duo_CE1759"/>
    <property type="match status" value="1"/>
</dbReference>
<dbReference type="RefSeq" id="WP_131279112.1">
    <property type="nucleotide sequence ID" value="NZ_JBHSLR010000009.1"/>
</dbReference>
<evidence type="ECO:0000259" key="4">
    <source>
        <dbReference type="Pfam" id="PF03358"/>
    </source>
</evidence>
<comment type="caution">
    <text evidence="5">The sequence shown here is derived from an EMBL/GenBank/DDBJ whole genome shotgun (WGS) entry which is preliminary data.</text>
</comment>
<dbReference type="InterPro" id="IPR029039">
    <property type="entry name" value="Flavoprotein-like_sf"/>
</dbReference>
<gene>
    <name evidence="5" type="ORF">EZJ44_00655</name>
</gene>
<feature type="domain" description="NADPH-dependent FMN reductase-like" evidence="4">
    <location>
        <begin position="1"/>
        <end position="151"/>
    </location>
</feature>
<dbReference type="OrthoDB" id="1643408at2"/>
<evidence type="ECO:0000256" key="3">
    <source>
        <dbReference type="ARBA" id="ARBA00023002"/>
    </source>
</evidence>
<evidence type="ECO:0000313" key="5">
    <source>
        <dbReference type="EMBL" id="TBW23687.1"/>
    </source>
</evidence>
<dbReference type="PANTHER" id="PTHR43408">
    <property type="entry name" value="FMN REDUCTASE (NADPH)"/>
    <property type="match status" value="1"/>
</dbReference>
<proteinExistence type="predicted"/>